<evidence type="ECO:0000256" key="1">
    <source>
        <dbReference type="SAM" id="MobiDB-lite"/>
    </source>
</evidence>
<organism evidence="2 3">
    <name type="scientific">Petrolisthes cinctipes</name>
    <name type="common">Flat porcelain crab</name>
    <dbReference type="NCBI Taxonomy" id="88211"/>
    <lineage>
        <taxon>Eukaryota</taxon>
        <taxon>Metazoa</taxon>
        <taxon>Ecdysozoa</taxon>
        <taxon>Arthropoda</taxon>
        <taxon>Crustacea</taxon>
        <taxon>Multicrustacea</taxon>
        <taxon>Malacostraca</taxon>
        <taxon>Eumalacostraca</taxon>
        <taxon>Eucarida</taxon>
        <taxon>Decapoda</taxon>
        <taxon>Pleocyemata</taxon>
        <taxon>Anomura</taxon>
        <taxon>Galatheoidea</taxon>
        <taxon>Porcellanidae</taxon>
        <taxon>Petrolisthes</taxon>
    </lineage>
</organism>
<feature type="region of interest" description="Disordered" evidence="1">
    <location>
        <begin position="118"/>
        <end position="140"/>
    </location>
</feature>
<evidence type="ECO:0000313" key="3">
    <source>
        <dbReference type="Proteomes" id="UP001286313"/>
    </source>
</evidence>
<proteinExistence type="predicted"/>
<dbReference type="AlphaFoldDB" id="A0AAE1KUQ0"/>
<reference evidence="2" key="1">
    <citation type="submission" date="2023-10" db="EMBL/GenBank/DDBJ databases">
        <title>Genome assemblies of two species of porcelain crab, Petrolisthes cinctipes and Petrolisthes manimaculis (Anomura: Porcellanidae).</title>
        <authorList>
            <person name="Angst P."/>
        </authorList>
    </citation>
    <scope>NUCLEOTIDE SEQUENCE</scope>
    <source>
        <strain evidence="2">PB745_01</strain>
        <tissue evidence="2">Gill</tissue>
    </source>
</reference>
<dbReference type="EMBL" id="JAWQEG010000790">
    <property type="protein sequence ID" value="KAK3885564.1"/>
    <property type="molecule type" value="Genomic_DNA"/>
</dbReference>
<protein>
    <submittedName>
        <fullName evidence="2">Uncharacterized protein</fullName>
    </submittedName>
</protein>
<keyword evidence="3" id="KW-1185">Reference proteome</keyword>
<evidence type="ECO:0000313" key="2">
    <source>
        <dbReference type="EMBL" id="KAK3885564.1"/>
    </source>
</evidence>
<name>A0AAE1KUQ0_PETCI</name>
<sequence length="140" mass="15671">MGRRHMATVMWCRRRQIGVMRQPRYIMRCHAAIVPRPKGKSIFEKGPGRRQMTCRRGSVAPMVGTPTWQRRSHHDVTGVTSDENTTGECICPASSTSRGTTYHRKRIIGHQTHTCIITEHGGDNASNDEDTTPSMATKPG</sequence>
<dbReference type="Proteomes" id="UP001286313">
    <property type="component" value="Unassembled WGS sequence"/>
</dbReference>
<gene>
    <name evidence="2" type="ORF">Pcinc_010230</name>
</gene>
<comment type="caution">
    <text evidence="2">The sequence shown here is derived from an EMBL/GenBank/DDBJ whole genome shotgun (WGS) entry which is preliminary data.</text>
</comment>
<accession>A0AAE1KUQ0</accession>